<name>A0ABY6D4A1_9BACT</name>
<dbReference type="Gene3D" id="2.60.40.1190">
    <property type="match status" value="1"/>
</dbReference>
<accession>A0ABY6D4A1</accession>
<dbReference type="Pfam" id="PF06452">
    <property type="entry name" value="CBM9_1"/>
    <property type="match status" value="1"/>
</dbReference>
<organism evidence="2 3">
    <name type="scientific">Reichenbachiella carrageenanivorans</name>
    <dbReference type="NCBI Taxonomy" id="2979869"/>
    <lineage>
        <taxon>Bacteria</taxon>
        <taxon>Pseudomonadati</taxon>
        <taxon>Bacteroidota</taxon>
        <taxon>Cytophagia</taxon>
        <taxon>Cytophagales</taxon>
        <taxon>Reichenbachiellaceae</taxon>
        <taxon>Reichenbachiella</taxon>
    </lineage>
</organism>
<proteinExistence type="predicted"/>
<evidence type="ECO:0000313" key="2">
    <source>
        <dbReference type="EMBL" id="UXX80987.1"/>
    </source>
</evidence>
<protein>
    <recommendedName>
        <fullName evidence="1">Carbohydrate-binding domain-containing protein</fullName>
    </recommendedName>
</protein>
<sequence length="152" mass="17411">MKKLSIGLIVMVVHAITIKAQNIGSNMDALANKAYMVRCAGDSVKLARAEILDDFNFPWREETPPPTRFRAVYDEIYFYFQYDVVDPKICLSRTLGDERDVIKSDRVEIFFIANNDMYPYYCLELDAGGLLLDYEVSFPNYIRTNGNGLEKG</sequence>
<gene>
    <name evidence="2" type="ORF">N7E81_07730</name>
</gene>
<reference evidence="2" key="1">
    <citation type="submission" date="2022-10" db="EMBL/GenBank/DDBJ databases">
        <title>Comparative genomics and taxonomic characterization of three novel marine species of genus Reichenbachiella exhibiting antioxidant and polysaccharide degradation activities.</title>
        <authorList>
            <person name="Muhammad N."/>
            <person name="Lee Y.-J."/>
            <person name="Ko J."/>
            <person name="Kim S.-G."/>
        </authorList>
    </citation>
    <scope>NUCLEOTIDE SEQUENCE</scope>
    <source>
        <strain evidence="2">Wsw4-B4</strain>
    </source>
</reference>
<feature type="domain" description="Carbohydrate-binding" evidence="1">
    <location>
        <begin position="63"/>
        <end position="121"/>
    </location>
</feature>
<dbReference type="Proteomes" id="UP001062165">
    <property type="component" value="Chromosome"/>
</dbReference>
<evidence type="ECO:0000313" key="3">
    <source>
        <dbReference type="Proteomes" id="UP001062165"/>
    </source>
</evidence>
<keyword evidence="3" id="KW-1185">Reference proteome</keyword>
<dbReference type="SUPFAM" id="SSF49344">
    <property type="entry name" value="CBD9-like"/>
    <property type="match status" value="1"/>
</dbReference>
<dbReference type="InterPro" id="IPR010502">
    <property type="entry name" value="Carb-bd_dom_fam9"/>
</dbReference>
<dbReference type="RefSeq" id="WP_263052716.1">
    <property type="nucleotide sequence ID" value="NZ_CP106735.1"/>
</dbReference>
<evidence type="ECO:0000259" key="1">
    <source>
        <dbReference type="Pfam" id="PF06452"/>
    </source>
</evidence>
<dbReference type="EMBL" id="CP106735">
    <property type="protein sequence ID" value="UXX80987.1"/>
    <property type="molecule type" value="Genomic_DNA"/>
</dbReference>